<gene>
    <name evidence="1" type="ORF">AFL42_15310</name>
</gene>
<accession>A0ABR5MGJ2</accession>
<keyword evidence="2" id="KW-1185">Reference proteome</keyword>
<dbReference type="InterPro" id="IPR015942">
    <property type="entry name" value="Asp/Glu/hydantoin_racemase"/>
</dbReference>
<proteinExistence type="predicted"/>
<organism evidence="1 2">
    <name type="scientific">Oceanobacillus caeni</name>
    <dbReference type="NCBI Taxonomy" id="405946"/>
    <lineage>
        <taxon>Bacteria</taxon>
        <taxon>Bacillati</taxon>
        <taxon>Bacillota</taxon>
        <taxon>Bacilli</taxon>
        <taxon>Bacillales</taxon>
        <taxon>Bacillaceae</taxon>
        <taxon>Oceanobacillus</taxon>
    </lineage>
</organism>
<name>A0ABR5MGJ2_9BACI</name>
<evidence type="ECO:0000313" key="1">
    <source>
        <dbReference type="EMBL" id="KPH71409.1"/>
    </source>
</evidence>
<dbReference type="Proteomes" id="UP000037854">
    <property type="component" value="Unassembled WGS sequence"/>
</dbReference>
<comment type="caution">
    <text evidence="1">The sequence shown here is derived from an EMBL/GenBank/DDBJ whole genome shotgun (WGS) entry which is preliminary data.</text>
</comment>
<dbReference type="Pfam" id="PF01177">
    <property type="entry name" value="Asp_Glu_race"/>
    <property type="match status" value="1"/>
</dbReference>
<reference evidence="1 2" key="1">
    <citation type="submission" date="2015-07" db="EMBL/GenBank/DDBJ databases">
        <title>High-quality draft genome sequence of Oceanobacillus caeni HM6, a bacillus isolated from a human feces.</title>
        <authorList>
            <person name="Kumar J."/>
            <person name="Verma M.K."/>
            <person name="Pandey R."/>
            <person name="Bhambi M."/>
            <person name="Chauhan N."/>
        </authorList>
    </citation>
    <scope>NUCLEOTIDE SEQUENCE [LARGE SCALE GENOMIC DNA]</scope>
    <source>
        <strain evidence="1 2">HM6</strain>
    </source>
</reference>
<dbReference type="EMBL" id="LGTK01000075">
    <property type="protein sequence ID" value="KPH71409.1"/>
    <property type="molecule type" value="Genomic_DNA"/>
</dbReference>
<protein>
    <submittedName>
        <fullName evidence="1">Asp/Glu/hydantoin racemase</fullName>
    </submittedName>
</protein>
<sequence length="224" mass="24779">MKKLRIGLIHATINSVRPILDAFSTIEDDFELVNFMDEGIIYELNETNTVTTRMVMRLSELAGKAVESQVDAIQFTCSTFTPYVPKIAELVPVPVLSSDISMLEKAVELSKNIFVIATVKAAGPTTKKVIQEIALKKGKDVTVQVRIIPQAFNALQNGNGKLHDQLIRDAIKENENKGMTVLAQYSMARAVKSDNETFHNVLTGPQVSAEAIIRLAKRYRGGEF</sequence>
<evidence type="ECO:0000313" key="2">
    <source>
        <dbReference type="Proteomes" id="UP000037854"/>
    </source>
</evidence>
<dbReference type="RefSeq" id="WP_060669112.1">
    <property type="nucleotide sequence ID" value="NZ_JAHHXM010000015.1"/>
</dbReference>